<proteinExistence type="inferred from homology"/>
<feature type="domain" description="Band 7" evidence="6">
    <location>
        <begin position="15"/>
        <end position="177"/>
    </location>
</feature>
<dbReference type="SMART" id="SM00244">
    <property type="entry name" value="PHB"/>
    <property type="match status" value="1"/>
</dbReference>
<comment type="subcellular location">
    <subcellularLocation>
        <location evidence="1">Membrane</location>
    </subcellularLocation>
</comment>
<dbReference type="SUPFAM" id="SSF117892">
    <property type="entry name" value="Band 7/SPFH domain"/>
    <property type="match status" value="1"/>
</dbReference>
<keyword evidence="5" id="KW-0472">Membrane</keyword>
<evidence type="ECO:0000256" key="5">
    <source>
        <dbReference type="ARBA" id="ARBA00023136"/>
    </source>
</evidence>
<dbReference type="PANTHER" id="PTHR42911:SF1">
    <property type="entry name" value="MODULATOR OF FTSH PROTEASE HFLC"/>
    <property type="match status" value="1"/>
</dbReference>
<dbReference type="EMBL" id="UINC01141605">
    <property type="protein sequence ID" value="SVD29442.1"/>
    <property type="molecule type" value="Genomic_DNA"/>
</dbReference>
<dbReference type="CDD" id="cd03405">
    <property type="entry name" value="SPFH_HflC"/>
    <property type="match status" value="1"/>
</dbReference>
<evidence type="ECO:0000256" key="4">
    <source>
        <dbReference type="ARBA" id="ARBA00022989"/>
    </source>
</evidence>
<evidence type="ECO:0000256" key="1">
    <source>
        <dbReference type="ARBA" id="ARBA00004370"/>
    </source>
</evidence>
<dbReference type="Gene3D" id="3.30.479.30">
    <property type="entry name" value="Band 7 domain"/>
    <property type="match status" value="1"/>
</dbReference>
<dbReference type="AlphaFoldDB" id="A0A382U625"/>
<comment type="similarity">
    <text evidence="2">Belongs to the band 7/mec-2 family. HflC subfamily.</text>
</comment>
<gene>
    <name evidence="7" type="ORF">METZ01_LOCUS382296</name>
</gene>
<keyword evidence="3" id="KW-0812">Transmembrane</keyword>
<evidence type="ECO:0000259" key="6">
    <source>
        <dbReference type="SMART" id="SM00244"/>
    </source>
</evidence>
<dbReference type="InterPro" id="IPR010200">
    <property type="entry name" value="HflC"/>
</dbReference>
<evidence type="ECO:0000256" key="2">
    <source>
        <dbReference type="ARBA" id="ARBA00007862"/>
    </source>
</evidence>
<sequence>MPAIILIIAFTVLSGAFFTVHQTQQAIVLQLGEPKRVITDPGLKFKIPLLQSTTFYDARLLDLDPPPLEMPLVDKRRIIVDAFARYRIVNPLLFYQTVRTESAFRDRFGTLLNGSVRDALGNADLGDLLTGRRQDVMTEIETGVRRRAPEFGIEVEEVRIGRTDLPDATSQSVYNRMRSDRIA</sequence>
<reference evidence="7" key="1">
    <citation type="submission" date="2018-05" db="EMBL/GenBank/DDBJ databases">
        <authorList>
            <person name="Lanie J.A."/>
            <person name="Ng W.-L."/>
            <person name="Kazmierczak K.M."/>
            <person name="Andrzejewski T.M."/>
            <person name="Davidsen T.M."/>
            <person name="Wayne K.J."/>
            <person name="Tettelin H."/>
            <person name="Glass J.I."/>
            <person name="Rusch D."/>
            <person name="Podicherti R."/>
            <person name="Tsui H.-C.T."/>
            <person name="Winkler M.E."/>
        </authorList>
    </citation>
    <scope>NUCLEOTIDE SEQUENCE</scope>
</reference>
<protein>
    <recommendedName>
        <fullName evidence="6">Band 7 domain-containing protein</fullName>
    </recommendedName>
</protein>
<name>A0A382U625_9ZZZZ</name>
<evidence type="ECO:0000256" key="3">
    <source>
        <dbReference type="ARBA" id="ARBA00022692"/>
    </source>
</evidence>
<keyword evidence="4" id="KW-1133">Transmembrane helix</keyword>
<organism evidence="7">
    <name type="scientific">marine metagenome</name>
    <dbReference type="NCBI Taxonomy" id="408172"/>
    <lineage>
        <taxon>unclassified sequences</taxon>
        <taxon>metagenomes</taxon>
        <taxon>ecological metagenomes</taxon>
    </lineage>
</organism>
<dbReference type="GO" id="GO:0016020">
    <property type="term" value="C:membrane"/>
    <property type="evidence" value="ECO:0007669"/>
    <property type="project" value="UniProtKB-SubCell"/>
</dbReference>
<dbReference type="InterPro" id="IPR001107">
    <property type="entry name" value="Band_7"/>
</dbReference>
<dbReference type="InterPro" id="IPR036013">
    <property type="entry name" value="Band_7/SPFH_dom_sf"/>
</dbReference>
<feature type="non-terminal residue" evidence="7">
    <location>
        <position position="183"/>
    </location>
</feature>
<dbReference type="Pfam" id="PF01145">
    <property type="entry name" value="Band_7"/>
    <property type="match status" value="1"/>
</dbReference>
<dbReference type="PANTHER" id="PTHR42911">
    <property type="entry name" value="MODULATOR OF FTSH PROTEASE HFLC"/>
    <property type="match status" value="1"/>
</dbReference>
<evidence type="ECO:0000313" key="7">
    <source>
        <dbReference type="EMBL" id="SVD29442.1"/>
    </source>
</evidence>
<accession>A0A382U625</accession>